<gene>
    <name evidence="1" type="ORF">PMH09_14280</name>
</gene>
<dbReference type="Proteomes" id="UP001232992">
    <property type="component" value="Unassembled WGS sequence"/>
</dbReference>
<dbReference type="RefSeq" id="WP_283759002.1">
    <property type="nucleotide sequence ID" value="NZ_JAQOSQ010000014.1"/>
</dbReference>
<accession>A0ABT7BYR2</accession>
<sequence length="124" mass="14171">MLHSYHSDLTSLSLTQELHQRVFDSIHNDCTPSLQAHLECCHFGIAPDYKGVNTLCIIAPDRTLAQELLRDRAILLETIANRAVGIMQTAICFVPFKHYDPKLWEDRNSYLFKFLVGHVFSNPS</sequence>
<proteinExistence type="predicted"/>
<evidence type="ECO:0000313" key="2">
    <source>
        <dbReference type="Proteomes" id="UP001232992"/>
    </source>
</evidence>
<protein>
    <submittedName>
        <fullName evidence="1">Uncharacterized protein</fullName>
    </submittedName>
</protein>
<dbReference type="EMBL" id="JAQOSQ010000014">
    <property type="protein sequence ID" value="MDJ1184349.1"/>
    <property type="molecule type" value="Genomic_DNA"/>
</dbReference>
<name>A0ABT7BYR2_9CYAN</name>
<keyword evidence="2" id="KW-1185">Reference proteome</keyword>
<evidence type="ECO:0000313" key="1">
    <source>
        <dbReference type="EMBL" id="MDJ1184349.1"/>
    </source>
</evidence>
<comment type="caution">
    <text evidence="1">The sequence shown here is derived from an EMBL/GenBank/DDBJ whole genome shotgun (WGS) entry which is preliminary data.</text>
</comment>
<reference evidence="1 2" key="1">
    <citation type="submission" date="2023-01" db="EMBL/GenBank/DDBJ databases">
        <title>Novel diversity within Roseofilum (Cyanobacteria; Desertifilaceae) from marine benthic mats with descriptions of four novel species.</title>
        <authorList>
            <person name="Wang Y."/>
            <person name="Berthold D.E."/>
            <person name="Hu J."/>
            <person name="Lefler F.W."/>
            <person name="Laughinghouse H.D. IV."/>
        </authorList>
    </citation>
    <scope>NUCLEOTIDE SEQUENCE [LARGE SCALE GENOMIC DNA]</scope>
    <source>
        <strain evidence="1 2">BLCC-M143</strain>
    </source>
</reference>
<organism evidence="1 2">
    <name type="scientific">Roseofilum casamattae BLCC-M143</name>
    <dbReference type="NCBI Taxonomy" id="3022442"/>
    <lineage>
        <taxon>Bacteria</taxon>
        <taxon>Bacillati</taxon>
        <taxon>Cyanobacteriota</taxon>
        <taxon>Cyanophyceae</taxon>
        <taxon>Desertifilales</taxon>
        <taxon>Desertifilaceae</taxon>
        <taxon>Roseofilum</taxon>
        <taxon>Roseofilum casamattae</taxon>
    </lineage>
</organism>